<evidence type="ECO:0000313" key="3">
    <source>
        <dbReference type="EMBL" id="SPR01983.1"/>
    </source>
</evidence>
<evidence type="ECO:0000256" key="1">
    <source>
        <dbReference type="SAM" id="MobiDB-lite"/>
    </source>
</evidence>
<proteinExistence type="predicted"/>
<evidence type="ECO:0000256" key="2">
    <source>
        <dbReference type="SAM" id="SignalP"/>
    </source>
</evidence>
<reference evidence="3 4" key="1">
    <citation type="submission" date="2018-03" db="EMBL/GenBank/DDBJ databases">
        <authorList>
            <person name="Fogelqvist J."/>
        </authorList>
    </citation>
    <scope>NUCLEOTIDE SEQUENCE [LARGE SCALE GENOMIC DNA]</scope>
</reference>
<evidence type="ECO:0000313" key="4">
    <source>
        <dbReference type="Proteomes" id="UP000290189"/>
    </source>
</evidence>
<organism evidence="3 4">
    <name type="scientific">Plasmodiophora brassicae</name>
    <name type="common">Clubroot disease agent</name>
    <dbReference type="NCBI Taxonomy" id="37360"/>
    <lineage>
        <taxon>Eukaryota</taxon>
        <taxon>Sar</taxon>
        <taxon>Rhizaria</taxon>
        <taxon>Endomyxa</taxon>
        <taxon>Phytomyxea</taxon>
        <taxon>Plasmodiophorida</taxon>
        <taxon>Plasmodiophoridae</taxon>
        <taxon>Plasmodiophora</taxon>
    </lineage>
</organism>
<keyword evidence="3" id="KW-0496">Mitochondrion</keyword>
<gene>
    <name evidence="3" type="ORF">PLBR_LOCUS9198</name>
</gene>
<geneLocation type="mitochondrion" evidence="3"/>
<dbReference type="AlphaFoldDB" id="A0A3P3YPA4"/>
<feature type="chain" id="PRO_5018288161" evidence="2">
    <location>
        <begin position="22"/>
        <end position="780"/>
    </location>
</feature>
<feature type="signal peptide" evidence="2">
    <location>
        <begin position="1"/>
        <end position="21"/>
    </location>
</feature>
<dbReference type="Proteomes" id="UP000290189">
    <property type="component" value="Unassembled WGS sequence"/>
</dbReference>
<protein>
    <submittedName>
        <fullName evidence="3">Uncharacterized protein</fullName>
    </submittedName>
</protein>
<feature type="region of interest" description="Disordered" evidence="1">
    <location>
        <begin position="37"/>
        <end position="58"/>
    </location>
</feature>
<sequence length="780" mass="81360">MMTVKVLSVAVAVVVVGSAVAAPTLFDVIRGQGGPLVPAPGPYRDRPDESSTDPIPAGVNRRLLQNTPQPSPCASATSSALQLVSSASCSPTSSTLCTTCLDSVLQQQANVATACISYTGPSSLITIEQKLSAIVESCSTCGKAVQAASNQMTSCGPRQSRSDACSPACVGNATNAIASIHTACSGIADTRAVSTLKQAQLISDRCTTCGAAVDAAITSPACSAAFTHYNATVRCGSCLAASGTLQASIDSACAAQVNNAYRNSVYLPNAQSCASETGPQQACSNAQSGYSLWGFPACSSRDQATFCSGSGSCQLLALAAIDHIQQACAGQPSFWAEQEVTGMTSQYMYMAQSTGITCSTCQTALAAVQKSVFNCSLQVSDSSFCGTTCATTFLSRIANLQSACSPNDLLTAFTVQSYFGMAQTLLRTCRTCAGNVIELRNYGTLLDSLPLPMSIPAATVQSICSDSCSTAALYEDAINEGVYSILHSYNDQVFPMGYNPFRTCDKNEAAPHDWCITGYQNEYISQQTIQSDSPSSPNFSYYCSSCGPPIFDGYCQISNGKYCVDILATGLSACQRLDPNVPGSCTPACASQLSSSCCLGSLVRDPMSPLASEAAMLESMCGIKIPDPCSPFPPPATIEFTLTLSNVIPPASTEAQTRTCSSVQNYAAVWFHTIPKNVTCAWTSGTSFSVSAYIASQRYANDLPHIEAMSAAGMLTLQTSGWDQQDFSIGQKAVVSNAKSKGGQQQQQPQPVTAGAGMIRPPANFIVCVLVIIIIGAMPT</sequence>
<keyword evidence="2" id="KW-0732">Signal</keyword>
<accession>A0A3P3YPA4</accession>
<dbReference type="EMBL" id="OVEO01000020">
    <property type="protein sequence ID" value="SPR01983.1"/>
    <property type="molecule type" value="Genomic_DNA"/>
</dbReference>
<name>A0A3P3YPA4_PLABS</name>